<gene>
    <name evidence="1" type="ORF">METZ01_LOCUS91660</name>
</gene>
<name>A0A381VEL9_9ZZZZ</name>
<dbReference type="AlphaFoldDB" id="A0A381VEL9"/>
<accession>A0A381VEL9</accession>
<reference evidence="1" key="1">
    <citation type="submission" date="2018-05" db="EMBL/GenBank/DDBJ databases">
        <authorList>
            <person name="Lanie J.A."/>
            <person name="Ng W.-L."/>
            <person name="Kazmierczak K.M."/>
            <person name="Andrzejewski T.M."/>
            <person name="Davidsen T.M."/>
            <person name="Wayne K.J."/>
            <person name="Tettelin H."/>
            <person name="Glass J.I."/>
            <person name="Rusch D."/>
            <person name="Podicherti R."/>
            <person name="Tsui H.-C.T."/>
            <person name="Winkler M.E."/>
        </authorList>
    </citation>
    <scope>NUCLEOTIDE SEQUENCE</scope>
</reference>
<organism evidence="1">
    <name type="scientific">marine metagenome</name>
    <dbReference type="NCBI Taxonomy" id="408172"/>
    <lineage>
        <taxon>unclassified sequences</taxon>
        <taxon>metagenomes</taxon>
        <taxon>ecological metagenomes</taxon>
    </lineage>
</organism>
<proteinExistence type="predicted"/>
<evidence type="ECO:0000313" key="1">
    <source>
        <dbReference type="EMBL" id="SVA38806.1"/>
    </source>
</evidence>
<protein>
    <submittedName>
        <fullName evidence="1">Uncharacterized protein</fullName>
    </submittedName>
</protein>
<dbReference type="EMBL" id="UINC01008631">
    <property type="protein sequence ID" value="SVA38806.1"/>
    <property type="molecule type" value="Genomic_DNA"/>
</dbReference>
<sequence>MREELCRDCDNDNVTRIEKNKETPLILLMDNHFRCKDHALDFLDRREKMLKNSTNLPTSITEQRMLDEVRVMKAKFK</sequence>